<dbReference type="Gene3D" id="3.40.109.40">
    <property type="match status" value="1"/>
</dbReference>
<dbReference type="EMBL" id="CP046401">
    <property type="protein sequence ID" value="QGY43367.1"/>
    <property type="molecule type" value="Genomic_DNA"/>
</dbReference>
<dbReference type="InterPro" id="IPR037010">
    <property type="entry name" value="VitB12-dep_Met_synth_activ_sf"/>
</dbReference>
<dbReference type="KEGG" id="mcos:GM418_06750"/>
<accession>A0A6I6JT92</accession>
<dbReference type="AlphaFoldDB" id="A0A6I6JT92"/>
<protein>
    <submittedName>
        <fullName evidence="2">Methionine synthase</fullName>
    </submittedName>
</protein>
<feature type="domain" description="AdoMet activation" evidence="1">
    <location>
        <begin position="92"/>
        <end position="207"/>
    </location>
</feature>
<dbReference type="Pfam" id="PF02965">
    <property type="entry name" value="Met_synt_B12"/>
    <property type="match status" value="1"/>
</dbReference>
<dbReference type="RefSeq" id="WP_158864423.1">
    <property type="nucleotide sequence ID" value="NZ_CP046401.1"/>
</dbReference>
<name>A0A6I6JT92_9BACT</name>
<dbReference type="Proteomes" id="UP000428260">
    <property type="component" value="Chromosome"/>
</dbReference>
<proteinExistence type="predicted"/>
<evidence type="ECO:0000259" key="1">
    <source>
        <dbReference type="Pfam" id="PF02965"/>
    </source>
</evidence>
<gene>
    <name evidence="2" type="ORF">GM418_06750</name>
</gene>
<sequence>MITKLRYSFEELSLSLHEIEEYMGFEKGLSPDPFPELIKAGLLKASFLCNISGGIKVLSPAFVDKTNNQIRMGNTTFSPGKIVTARLFHANSAALFVCTAGNQISEHSKKISTEGDALTGYIFDTIGSLIVEKAVDKMQEWLKNKMAIHGLNISDRFSPGYCNWDVSEQQKLFSLLPPRFCGITLSSSSLMNPIKSVSGIIGIGPELKQKGYQCNWCDDLNCFYGKIKRQKKPLKKSE</sequence>
<organism evidence="2 3">
    <name type="scientific">Maribellus comscasis</name>
    <dbReference type="NCBI Taxonomy" id="2681766"/>
    <lineage>
        <taxon>Bacteria</taxon>
        <taxon>Pseudomonadati</taxon>
        <taxon>Bacteroidota</taxon>
        <taxon>Bacteroidia</taxon>
        <taxon>Marinilabiliales</taxon>
        <taxon>Prolixibacteraceae</taxon>
        <taxon>Maribellus</taxon>
    </lineage>
</organism>
<reference evidence="2 3" key="1">
    <citation type="submission" date="2019-11" db="EMBL/GenBank/DDBJ databases">
        <authorList>
            <person name="Zheng R.K."/>
            <person name="Sun C.M."/>
        </authorList>
    </citation>
    <scope>NUCLEOTIDE SEQUENCE [LARGE SCALE GENOMIC DNA]</scope>
    <source>
        <strain evidence="2 3">WC007</strain>
    </source>
</reference>
<keyword evidence="3" id="KW-1185">Reference proteome</keyword>
<dbReference type="SUPFAM" id="SSF56507">
    <property type="entry name" value="Methionine synthase activation domain-like"/>
    <property type="match status" value="1"/>
</dbReference>
<evidence type="ECO:0000313" key="2">
    <source>
        <dbReference type="EMBL" id="QGY43367.1"/>
    </source>
</evidence>
<evidence type="ECO:0000313" key="3">
    <source>
        <dbReference type="Proteomes" id="UP000428260"/>
    </source>
</evidence>
<dbReference type="GO" id="GO:0008705">
    <property type="term" value="F:methionine synthase activity"/>
    <property type="evidence" value="ECO:0007669"/>
    <property type="project" value="InterPro"/>
</dbReference>
<dbReference type="InterPro" id="IPR004223">
    <property type="entry name" value="VitB12-dep_Met_synth_activ_dom"/>
</dbReference>